<evidence type="ECO:0000313" key="2">
    <source>
        <dbReference type="Proteomes" id="UP000245081"/>
    </source>
</evidence>
<name>A0A2R5F8C0_9PROT</name>
<comment type="caution">
    <text evidence="1">The sequence shown here is derived from an EMBL/GenBank/DDBJ whole genome shotgun (WGS) entry which is preliminary data.</text>
</comment>
<accession>A0A2R5F8C0</accession>
<dbReference type="Proteomes" id="UP000245081">
    <property type="component" value="Unassembled WGS sequence"/>
</dbReference>
<reference evidence="1 2" key="1">
    <citation type="journal article" date="2018" name="Environ. Microbiol.">
        <title>Isolation and genomic characterization of Novimethylophilus kurashikiensis gen. nov. sp. nov., a new lanthanide-dependent methylotrophic species of Methylophilaceae.</title>
        <authorList>
            <person name="Lv H."/>
            <person name="Sahin N."/>
            <person name="Tani A."/>
        </authorList>
    </citation>
    <scope>NUCLEOTIDE SEQUENCE [LARGE SCALE GENOMIC DNA]</scope>
    <source>
        <strain evidence="1 2">La2-4</strain>
    </source>
</reference>
<dbReference type="RefSeq" id="WP_109015655.1">
    <property type="nucleotide sequence ID" value="NZ_BDOQ01000007.1"/>
</dbReference>
<dbReference type="AlphaFoldDB" id="A0A2R5F8C0"/>
<gene>
    <name evidence="1" type="ORF">NMK_2065</name>
</gene>
<protein>
    <submittedName>
        <fullName evidence="1">Uncharacterized protein</fullName>
    </submittedName>
</protein>
<organism evidence="1 2">
    <name type="scientific">Novimethylophilus kurashikiensis</name>
    <dbReference type="NCBI Taxonomy" id="1825523"/>
    <lineage>
        <taxon>Bacteria</taxon>
        <taxon>Pseudomonadati</taxon>
        <taxon>Pseudomonadota</taxon>
        <taxon>Betaproteobacteria</taxon>
        <taxon>Nitrosomonadales</taxon>
        <taxon>Methylophilaceae</taxon>
        <taxon>Novimethylophilus</taxon>
    </lineage>
</organism>
<dbReference type="EMBL" id="BDOQ01000007">
    <property type="protein sequence ID" value="GBG14466.1"/>
    <property type="molecule type" value="Genomic_DNA"/>
</dbReference>
<keyword evidence="2" id="KW-1185">Reference proteome</keyword>
<proteinExistence type="predicted"/>
<sequence>MLPRLKKQFLAKLATFGLEDNIIVAKVRKSKPGRVAYYCGMSQFRNKPRLVIDVEAIAAEYVSAALIEEEVLMSISHEYGHCIAECIRETPRISRGGDVFIGLPDWKPVFDSDEEYFAEDFARFMVTYDARQEPFWDDFMPKYIAEFKRIYMEA</sequence>
<evidence type="ECO:0000313" key="1">
    <source>
        <dbReference type="EMBL" id="GBG14466.1"/>
    </source>
</evidence>